<evidence type="ECO:0000256" key="3">
    <source>
        <dbReference type="ARBA" id="ARBA00023163"/>
    </source>
</evidence>
<evidence type="ECO:0000259" key="4">
    <source>
        <dbReference type="PROSITE" id="PS01124"/>
    </source>
</evidence>
<dbReference type="EMBL" id="CP005973">
    <property type="protein sequence ID" value="AJR05299.1"/>
    <property type="molecule type" value="Genomic_DNA"/>
</dbReference>
<name>A0A0C5WJN0_9GAMM</name>
<keyword evidence="1" id="KW-0805">Transcription regulation</keyword>
<keyword evidence="3" id="KW-0804">Transcription</keyword>
<dbReference type="SUPFAM" id="SSF52317">
    <property type="entry name" value="Class I glutamine amidotransferase-like"/>
    <property type="match status" value="1"/>
</dbReference>
<keyword evidence="6" id="KW-1185">Reference proteome</keyword>
<dbReference type="KEGG" id="pgb:H744_1c0274"/>
<dbReference type="InterPro" id="IPR009057">
    <property type="entry name" value="Homeodomain-like_sf"/>
</dbReference>
<evidence type="ECO:0000256" key="1">
    <source>
        <dbReference type="ARBA" id="ARBA00023015"/>
    </source>
</evidence>
<dbReference type="PANTHER" id="PTHR43280">
    <property type="entry name" value="ARAC-FAMILY TRANSCRIPTIONAL REGULATOR"/>
    <property type="match status" value="1"/>
</dbReference>
<dbReference type="SUPFAM" id="SSF46689">
    <property type="entry name" value="Homeodomain-like"/>
    <property type="match status" value="2"/>
</dbReference>
<accession>A0A0C5WJN0</accession>
<dbReference type="PROSITE" id="PS01124">
    <property type="entry name" value="HTH_ARAC_FAMILY_2"/>
    <property type="match status" value="1"/>
</dbReference>
<dbReference type="Proteomes" id="UP000032303">
    <property type="component" value="Chromosome 1"/>
</dbReference>
<dbReference type="GO" id="GO:0043565">
    <property type="term" value="F:sequence-specific DNA binding"/>
    <property type="evidence" value="ECO:0007669"/>
    <property type="project" value="InterPro"/>
</dbReference>
<feature type="domain" description="HTH araC/xylS-type" evidence="4">
    <location>
        <begin position="241"/>
        <end position="339"/>
    </location>
</feature>
<dbReference type="Gene3D" id="1.10.10.60">
    <property type="entry name" value="Homeodomain-like"/>
    <property type="match status" value="1"/>
</dbReference>
<organism evidence="5 6">
    <name type="scientific">Photobacterium gaetbulicola Gung47</name>
    <dbReference type="NCBI Taxonomy" id="658445"/>
    <lineage>
        <taxon>Bacteria</taxon>
        <taxon>Pseudomonadati</taxon>
        <taxon>Pseudomonadota</taxon>
        <taxon>Gammaproteobacteria</taxon>
        <taxon>Vibrionales</taxon>
        <taxon>Vibrionaceae</taxon>
        <taxon>Photobacterium</taxon>
    </lineage>
</organism>
<dbReference type="InterPro" id="IPR020449">
    <property type="entry name" value="Tscrpt_reg_AraC-type_HTH"/>
</dbReference>
<dbReference type="Gene3D" id="3.40.50.880">
    <property type="match status" value="1"/>
</dbReference>
<dbReference type="InterPro" id="IPR002818">
    <property type="entry name" value="DJ-1/PfpI"/>
</dbReference>
<dbReference type="PRINTS" id="PR00032">
    <property type="entry name" value="HTHARAC"/>
</dbReference>
<dbReference type="Pfam" id="PF01965">
    <property type="entry name" value="DJ-1_PfpI"/>
    <property type="match status" value="1"/>
</dbReference>
<dbReference type="HOGENOM" id="CLU_000445_59_0_6"/>
<dbReference type="SMART" id="SM00342">
    <property type="entry name" value="HTH_ARAC"/>
    <property type="match status" value="1"/>
</dbReference>
<dbReference type="PATRIC" id="fig|658445.3.peg.299"/>
<protein>
    <submittedName>
        <fullName evidence="5">AraC family transcriptional regulator</fullName>
    </submittedName>
</protein>
<sequence length="343" mass="38546">MSTHLPSSSAPEPPMNEPDVRFLLVPLPTFNMLPFGSFLDKLRFSADDEDYSRQKYCAWDVAGLSEGEVVSSSGVQLSIPLSFKHVDLAQYDYVVVFGGRSAGEMKAMAALYQSFFKQAVARGTTLVAVDNASFLLAELGLFAGCEVAVHWRHQQEFETAFPTLKVSSDQLYCLDGKRISCVGGSAVIELAIELLAQKCGRERALKGLADMLVDETRNRQHYLKSLGHESNQAHRHNRHISRAISLMRQNLSVSLSIEALAVQLGLSRRQLDRVFKTELAISPREYWAEMRMDHAHWRLQNSFFSLSDIANEVSFSDVSYFCKVFKKHFGYSPTQLKKDGKVH</sequence>
<dbReference type="InterPro" id="IPR029062">
    <property type="entry name" value="Class_I_gatase-like"/>
</dbReference>
<evidence type="ECO:0000313" key="5">
    <source>
        <dbReference type="EMBL" id="AJR05299.1"/>
    </source>
</evidence>
<dbReference type="PANTHER" id="PTHR43280:SF2">
    <property type="entry name" value="HTH-TYPE TRANSCRIPTIONAL REGULATOR EXSA"/>
    <property type="match status" value="1"/>
</dbReference>
<keyword evidence="2" id="KW-0238">DNA-binding</keyword>
<dbReference type="AlphaFoldDB" id="A0A0C5WJN0"/>
<proteinExistence type="predicted"/>
<evidence type="ECO:0000313" key="6">
    <source>
        <dbReference type="Proteomes" id="UP000032303"/>
    </source>
</evidence>
<reference evidence="5 6" key="1">
    <citation type="submission" date="2013-05" db="EMBL/GenBank/DDBJ databases">
        <title>Complete genome sequence of the lipase-producing bacterium Photobacterium gaetbulicola Gung47.</title>
        <authorList>
            <person name="Kim Y.-O."/>
        </authorList>
    </citation>
    <scope>NUCLEOTIDE SEQUENCE [LARGE SCALE GENOMIC DNA]</scope>
    <source>
        <strain evidence="5 6">Gung47</strain>
    </source>
</reference>
<dbReference type="STRING" id="658445.H744_1c0274"/>
<dbReference type="InterPro" id="IPR018060">
    <property type="entry name" value="HTH_AraC"/>
</dbReference>
<evidence type="ECO:0000256" key="2">
    <source>
        <dbReference type="ARBA" id="ARBA00023125"/>
    </source>
</evidence>
<dbReference type="Pfam" id="PF12833">
    <property type="entry name" value="HTH_18"/>
    <property type="match status" value="1"/>
</dbReference>
<gene>
    <name evidence="5" type="ORF">H744_1c0274</name>
</gene>
<dbReference type="GO" id="GO:0003700">
    <property type="term" value="F:DNA-binding transcription factor activity"/>
    <property type="evidence" value="ECO:0007669"/>
    <property type="project" value="InterPro"/>
</dbReference>
<dbReference type="CDD" id="cd03136">
    <property type="entry name" value="GATase1_AraC_ArgR_like"/>
    <property type="match status" value="1"/>
</dbReference>